<name>A0A381S208_9ZZZZ</name>
<dbReference type="PANTHER" id="PTHR11552">
    <property type="entry name" value="GLUCOSE-METHANOL-CHOLINE GMC OXIDOREDUCTASE"/>
    <property type="match status" value="1"/>
</dbReference>
<dbReference type="InterPro" id="IPR012132">
    <property type="entry name" value="GMC_OxRdtase"/>
</dbReference>
<evidence type="ECO:0000259" key="5">
    <source>
        <dbReference type="PROSITE" id="PS00624"/>
    </source>
</evidence>
<protein>
    <recommendedName>
        <fullName evidence="5">Glucose-methanol-choline oxidoreductase N-terminal domain-containing protein</fullName>
    </recommendedName>
</protein>
<dbReference type="GO" id="GO:0016614">
    <property type="term" value="F:oxidoreductase activity, acting on CH-OH group of donors"/>
    <property type="evidence" value="ECO:0007669"/>
    <property type="project" value="InterPro"/>
</dbReference>
<dbReference type="Gene3D" id="3.30.410.40">
    <property type="match status" value="1"/>
</dbReference>
<sequence length="553" mass="59728">MTQPPEPFNDAFLGRGQGPMKSNLDSGVSMKYDVVIVGGGAAGSVLASRLAEDVNTSVLLLEAGPDYPDPGSLPDEIKFGGTRYAEGADSEHNWALRATITEEQGEIHVAQGKVIGGGSSINGQAMQRGFPDDFDAWSTMGNDEWSYDKVLPFFRKSERDLDIRDDFHGTEGPMPVRRRQNGPWPDIQKAFHEALLQEGFGAVEDTNGPNPSGLGVSPSNNVGGIRMSAAMCYLGPMRHCLNLTVRGKVLVRKVLFDGHKAVGVEAESGGEVFTVEADRVVLSSGAVKSPHLLMLSGIGPGDQLKEYGIETIHESPGVGQNLWNHLSAHISYKVKDGKTLSAGADGAHFSLHYTSEGSSERNDMVLRTNTVVDEREERVPGLRTKYDTGDVPPDRAARISCTLGLPDGSGQVRLASADPAVQPSFNYQYLQHPNDIRRVREGIQMAVKLLESDAYKDVADFRISPNDETLASEEALDLWLRKSVGTARHVSGTCRMGPDSDPMAVVDQNCRVKGVQNLWVVDASIMPRVPRSGGAHATVLMIAERSVGWIAEG</sequence>
<dbReference type="Gene3D" id="3.50.50.60">
    <property type="entry name" value="FAD/NAD(P)-binding domain"/>
    <property type="match status" value="1"/>
</dbReference>
<dbReference type="SUPFAM" id="SSF54373">
    <property type="entry name" value="FAD-linked reductases, C-terminal domain"/>
    <property type="match status" value="1"/>
</dbReference>
<dbReference type="InterPro" id="IPR000172">
    <property type="entry name" value="GMC_OxRdtase_N"/>
</dbReference>
<dbReference type="NCBIfam" id="TIGR03970">
    <property type="entry name" value="Rv0697"/>
    <property type="match status" value="1"/>
</dbReference>
<dbReference type="Pfam" id="PF00732">
    <property type="entry name" value="GMC_oxred_N"/>
    <property type="match status" value="1"/>
</dbReference>
<evidence type="ECO:0000256" key="1">
    <source>
        <dbReference type="ARBA" id="ARBA00001974"/>
    </source>
</evidence>
<dbReference type="Pfam" id="PF05199">
    <property type="entry name" value="GMC_oxred_C"/>
    <property type="match status" value="1"/>
</dbReference>
<keyword evidence="3" id="KW-0285">Flavoprotein</keyword>
<feature type="domain" description="Glucose-methanol-choline oxidoreductase N-terminal" evidence="5">
    <location>
        <begin position="285"/>
        <end position="299"/>
    </location>
</feature>
<dbReference type="PANTHER" id="PTHR11552:SF147">
    <property type="entry name" value="CHOLINE DEHYDROGENASE, MITOCHONDRIAL"/>
    <property type="match status" value="1"/>
</dbReference>
<gene>
    <name evidence="6" type="ORF">METZ01_LOCUS50283</name>
</gene>
<evidence type="ECO:0000256" key="3">
    <source>
        <dbReference type="ARBA" id="ARBA00022630"/>
    </source>
</evidence>
<dbReference type="AlphaFoldDB" id="A0A381S208"/>
<comment type="similarity">
    <text evidence="2">Belongs to the GMC oxidoreductase family.</text>
</comment>
<evidence type="ECO:0000256" key="2">
    <source>
        <dbReference type="ARBA" id="ARBA00010790"/>
    </source>
</evidence>
<accession>A0A381S208</accession>
<organism evidence="6">
    <name type="scientific">marine metagenome</name>
    <dbReference type="NCBI Taxonomy" id="408172"/>
    <lineage>
        <taxon>unclassified sequences</taxon>
        <taxon>metagenomes</taxon>
        <taxon>ecological metagenomes</taxon>
    </lineage>
</organism>
<evidence type="ECO:0000256" key="4">
    <source>
        <dbReference type="ARBA" id="ARBA00022827"/>
    </source>
</evidence>
<dbReference type="PIRSF" id="PIRSF000137">
    <property type="entry name" value="Alcohol_oxidase"/>
    <property type="match status" value="1"/>
</dbReference>
<dbReference type="PROSITE" id="PS00624">
    <property type="entry name" value="GMC_OXRED_2"/>
    <property type="match status" value="1"/>
</dbReference>
<dbReference type="EMBL" id="UINC01002509">
    <property type="protein sequence ID" value="SUZ97429.1"/>
    <property type="molecule type" value="Genomic_DNA"/>
</dbReference>
<reference evidence="6" key="1">
    <citation type="submission" date="2018-05" db="EMBL/GenBank/DDBJ databases">
        <authorList>
            <person name="Lanie J.A."/>
            <person name="Ng W.-L."/>
            <person name="Kazmierczak K.M."/>
            <person name="Andrzejewski T.M."/>
            <person name="Davidsen T.M."/>
            <person name="Wayne K.J."/>
            <person name="Tettelin H."/>
            <person name="Glass J.I."/>
            <person name="Rusch D."/>
            <person name="Podicherti R."/>
            <person name="Tsui H.-C.T."/>
            <person name="Winkler M.E."/>
        </authorList>
    </citation>
    <scope>NUCLEOTIDE SEQUENCE</scope>
</reference>
<keyword evidence="4" id="KW-0274">FAD</keyword>
<dbReference type="SUPFAM" id="SSF51905">
    <property type="entry name" value="FAD/NAD(P)-binding domain"/>
    <property type="match status" value="1"/>
</dbReference>
<proteinExistence type="inferred from homology"/>
<dbReference type="InterPro" id="IPR007867">
    <property type="entry name" value="GMC_OxRtase_C"/>
</dbReference>
<dbReference type="InterPro" id="IPR036188">
    <property type="entry name" value="FAD/NAD-bd_sf"/>
</dbReference>
<evidence type="ECO:0000313" key="6">
    <source>
        <dbReference type="EMBL" id="SUZ97429.1"/>
    </source>
</evidence>
<dbReference type="GO" id="GO:0050660">
    <property type="term" value="F:flavin adenine dinucleotide binding"/>
    <property type="evidence" value="ECO:0007669"/>
    <property type="project" value="InterPro"/>
</dbReference>
<comment type="cofactor">
    <cofactor evidence="1">
        <name>FAD</name>
        <dbReference type="ChEBI" id="CHEBI:57692"/>
    </cofactor>
</comment>
<dbReference type="InterPro" id="IPR023978">
    <property type="entry name" value="GMC_oxidoreductase_bact"/>
</dbReference>